<dbReference type="SUPFAM" id="SSF49401">
    <property type="entry name" value="Bacterial adhesins"/>
    <property type="match status" value="1"/>
</dbReference>
<dbReference type="GO" id="GO:0009289">
    <property type="term" value="C:pilus"/>
    <property type="evidence" value="ECO:0007669"/>
    <property type="project" value="UniProtKB-SubCell"/>
</dbReference>
<evidence type="ECO:0000313" key="8">
    <source>
        <dbReference type="Proteomes" id="UP000216001"/>
    </source>
</evidence>
<dbReference type="STRING" id="587.RB151_001600"/>
<dbReference type="InterPro" id="IPR050263">
    <property type="entry name" value="Bact_Fimbrial_Adh_Pro"/>
</dbReference>
<evidence type="ECO:0000259" key="6">
    <source>
        <dbReference type="Pfam" id="PF00419"/>
    </source>
</evidence>
<proteinExistence type="inferred from homology"/>
<gene>
    <name evidence="7" type="ORF">CHI95_04550</name>
</gene>
<evidence type="ECO:0000256" key="1">
    <source>
        <dbReference type="ARBA" id="ARBA00004561"/>
    </source>
</evidence>
<organism evidence="7 8">
    <name type="scientific">Providencia rettgeri</name>
    <dbReference type="NCBI Taxonomy" id="587"/>
    <lineage>
        <taxon>Bacteria</taxon>
        <taxon>Pseudomonadati</taxon>
        <taxon>Pseudomonadota</taxon>
        <taxon>Gammaproteobacteria</taxon>
        <taxon>Enterobacterales</taxon>
        <taxon>Morganellaceae</taxon>
        <taxon>Providencia</taxon>
    </lineage>
</organism>
<evidence type="ECO:0000313" key="7">
    <source>
        <dbReference type="EMBL" id="OZS75982.1"/>
    </source>
</evidence>
<dbReference type="InterPro" id="IPR008966">
    <property type="entry name" value="Adhesion_dom_sf"/>
</dbReference>
<evidence type="ECO:0000256" key="5">
    <source>
        <dbReference type="SAM" id="SignalP"/>
    </source>
</evidence>
<reference evidence="7 8" key="1">
    <citation type="submission" date="2017-07" db="EMBL/GenBank/DDBJ databases">
        <title>blaIMP-27 on transferable plasmids in Proteus mirabilis and Providencia rettgeri.</title>
        <authorList>
            <person name="Potter R."/>
        </authorList>
    </citation>
    <scope>NUCLEOTIDE SEQUENCE [LARGE SCALE GENOMIC DNA]</scope>
    <source>
        <strain evidence="7 8">PR1</strain>
    </source>
</reference>
<dbReference type="AlphaFoldDB" id="A0A264VXD4"/>
<protein>
    <submittedName>
        <fullName evidence="7">MrfX protein</fullName>
    </submittedName>
</protein>
<name>A0A264VXD4_PRORE</name>
<evidence type="ECO:0000256" key="4">
    <source>
        <dbReference type="ARBA" id="ARBA00023263"/>
    </source>
</evidence>
<dbReference type="Gene3D" id="2.60.40.1090">
    <property type="entry name" value="Fimbrial-type adhesion domain"/>
    <property type="match status" value="1"/>
</dbReference>
<dbReference type="InterPro" id="IPR036937">
    <property type="entry name" value="Adhesion_dom_fimbrial_sf"/>
</dbReference>
<dbReference type="InterPro" id="IPR000259">
    <property type="entry name" value="Adhesion_dom_fimbrial"/>
</dbReference>
<comment type="similarity">
    <text evidence="2">Belongs to the fimbrial protein family.</text>
</comment>
<evidence type="ECO:0000256" key="2">
    <source>
        <dbReference type="ARBA" id="ARBA00006671"/>
    </source>
</evidence>
<dbReference type="Proteomes" id="UP000216001">
    <property type="component" value="Unassembled WGS sequence"/>
</dbReference>
<comment type="subcellular location">
    <subcellularLocation>
        <location evidence="1">Fimbrium</location>
    </subcellularLocation>
</comment>
<dbReference type="Pfam" id="PF00419">
    <property type="entry name" value="Fimbrial"/>
    <property type="match status" value="1"/>
</dbReference>
<dbReference type="PANTHER" id="PTHR33420:SF3">
    <property type="entry name" value="FIMBRIAL SUBUNIT ELFA"/>
    <property type="match status" value="1"/>
</dbReference>
<evidence type="ECO:0000256" key="3">
    <source>
        <dbReference type="ARBA" id="ARBA00022729"/>
    </source>
</evidence>
<feature type="signal peptide" evidence="5">
    <location>
        <begin position="1"/>
        <end position="25"/>
    </location>
</feature>
<keyword evidence="4" id="KW-0281">Fimbrium</keyword>
<dbReference type="GO" id="GO:0043709">
    <property type="term" value="P:cell adhesion involved in single-species biofilm formation"/>
    <property type="evidence" value="ECO:0007669"/>
    <property type="project" value="TreeGrafter"/>
</dbReference>
<sequence>MMINQKSFSLLFGLSLIFHSAVIYAASNNAFYNTTGNWDVEGANGKIFVYGSLTESACHLSMDSAFQSVDLGNIETASLKTIGAQGHKTPVNIELLDCIETPTVLRNNKSGNVTWSLSQPGMKIRFITPVVPFRPNIARVEGVNGLGLQITNPKGKEIAFGEYSEPELISTGQNILTYYVAPVRVAEKLQAGAYRSVISFQITYE</sequence>
<dbReference type="RefSeq" id="WP_094960886.1">
    <property type="nucleotide sequence ID" value="NZ_NOWC01000003.1"/>
</dbReference>
<comment type="caution">
    <text evidence="7">The sequence shown here is derived from an EMBL/GenBank/DDBJ whole genome shotgun (WGS) entry which is preliminary data.</text>
</comment>
<dbReference type="PANTHER" id="PTHR33420">
    <property type="entry name" value="FIMBRIAL SUBUNIT ELFA-RELATED"/>
    <property type="match status" value="1"/>
</dbReference>
<feature type="domain" description="Fimbrial-type adhesion" evidence="6">
    <location>
        <begin position="50"/>
        <end position="204"/>
    </location>
</feature>
<dbReference type="EMBL" id="NOWC01000003">
    <property type="protein sequence ID" value="OZS75982.1"/>
    <property type="molecule type" value="Genomic_DNA"/>
</dbReference>
<feature type="chain" id="PRO_5012695432" evidence="5">
    <location>
        <begin position="26"/>
        <end position="205"/>
    </location>
</feature>
<keyword evidence="3 5" id="KW-0732">Signal</keyword>
<accession>A0A264VXD4</accession>